<reference evidence="2" key="1">
    <citation type="submission" date="2022-08" db="EMBL/GenBank/DDBJ databases">
        <authorList>
            <person name="Gutierrez-Valencia J."/>
        </authorList>
    </citation>
    <scope>NUCLEOTIDE SEQUENCE</scope>
</reference>
<dbReference type="InterPro" id="IPR032001">
    <property type="entry name" value="SAWADEE_dom"/>
</dbReference>
<evidence type="ECO:0000313" key="3">
    <source>
        <dbReference type="Proteomes" id="UP001154282"/>
    </source>
</evidence>
<dbReference type="AlphaFoldDB" id="A0AAV0LGE3"/>
<feature type="domain" description="SAWADEE" evidence="1">
    <location>
        <begin position="19"/>
        <end position="153"/>
    </location>
</feature>
<dbReference type="GO" id="GO:0003682">
    <property type="term" value="F:chromatin binding"/>
    <property type="evidence" value="ECO:0007669"/>
    <property type="project" value="InterPro"/>
</dbReference>
<evidence type="ECO:0000313" key="2">
    <source>
        <dbReference type="EMBL" id="CAI0432103.1"/>
    </source>
</evidence>
<sequence length="241" mass="27735">MSATAAIPGGKSFSPPSGYNLEFRSLADDAWYAARAILSGKKLAVKYDDLDFVFEPHRFSDLDELRDYESRFRSVSRRLQDSECKKLCKKKAVCVSHSFHENDNRFYDATVDDVIEREHSFSSGKEVCKCVFAVVWQKGPWNGYVWHKSIEDIRIVESGSELDPDVTRFFNMARKEIAASGSASKVSFFFPRQKMELTIISPLMELGPWKKMIGKMLISDGAMIDMLFWLTIWKRTYLLLH</sequence>
<dbReference type="EMBL" id="CAMGYJ010000006">
    <property type="protein sequence ID" value="CAI0432103.1"/>
    <property type="molecule type" value="Genomic_DNA"/>
</dbReference>
<proteinExistence type="predicted"/>
<comment type="caution">
    <text evidence="2">The sequence shown here is derived from an EMBL/GenBank/DDBJ whole genome shotgun (WGS) entry which is preliminary data.</text>
</comment>
<gene>
    <name evidence="2" type="ORF">LITE_LOCUS23284</name>
</gene>
<evidence type="ECO:0000259" key="1">
    <source>
        <dbReference type="Pfam" id="PF16719"/>
    </source>
</evidence>
<dbReference type="Pfam" id="PF16719">
    <property type="entry name" value="SAWADEE"/>
    <property type="match status" value="1"/>
</dbReference>
<name>A0AAV0LGE3_9ROSI</name>
<dbReference type="Proteomes" id="UP001154282">
    <property type="component" value="Unassembled WGS sequence"/>
</dbReference>
<keyword evidence="3" id="KW-1185">Reference proteome</keyword>
<organism evidence="2 3">
    <name type="scientific">Linum tenue</name>
    <dbReference type="NCBI Taxonomy" id="586396"/>
    <lineage>
        <taxon>Eukaryota</taxon>
        <taxon>Viridiplantae</taxon>
        <taxon>Streptophyta</taxon>
        <taxon>Embryophyta</taxon>
        <taxon>Tracheophyta</taxon>
        <taxon>Spermatophyta</taxon>
        <taxon>Magnoliopsida</taxon>
        <taxon>eudicotyledons</taxon>
        <taxon>Gunneridae</taxon>
        <taxon>Pentapetalae</taxon>
        <taxon>rosids</taxon>
        <taxon>fabids</taxon>
        <taxon>Malpighiales</taxon>
        <taxon>Linaceae</taxon>
        <taxon>Linum</taxon>
    </lineage>
</organism>
<dbReference type="PANTHER" id="PTHR36384">
    <property type="entry name" value="SAWADEE PROTEIN"/>
    <property type="match status" value="1"/>
</dbReference>
<accession>A0AAV0LGE3</accession>
<dbReference type="PANTHER" id="PTHR36384:SF1">
    <property type="entry name" value="SAWADEE PROTEIN"/>
    <property type="match status" value="1"/>
</dbReference>
<protein>
    <recommendedName>
        <fullName evidence="1">SAWADEE domain-containing protein</fullName>
    </recommendedName>
</protein>